<dbReference type="InterPro" id="IPR023374">
    <property type="entry name" value="AttH-like_dom_sf"/>
</dbReference>
<proteinExistence type="predicted"/>
<dbReference type="InterPro" id="IPR053112">
    <property type="entry name" value="Fungal_Dehydratase/Hydratase"/>
</dbReference>
<dbReference type="Proteomes" id="UP000434172">
    <property type="component" value="Unassembled WGS sequence"/>
</dbReference>
<dbReference type="OrthoDB" id="5295747at2759"/>
<gene>
    <name evidence="1" type="ORF">GQ607_010585</name>
</gene>
<evidence type="ECO:0000313" key="1">
    <source>
        <dbReference type="EMBL" id="KAF0322082.1"/>
    </source>
</evidence>
<organism evidence="1 2">
    <name type="scientific">Colletotrichum asianum</name>
    <dbReference type="NCBI Taxonomy" id="702518"/>
    <lineage>
        <taxon>Eukaryota</taxon>
        <taxon>Fungi</taxon>
        <taxon>Dikarya</taxon>
        <taxon>Ascomycota</taxon>
        <taxon>Pezizomycotina</taxon>
        <taxon>Sordariomycetes</taxon>
        <taxon>Hypocreomycetidae</taxon>
        <taxon>Glomerellales</taxon>
        <taxon>Glomerellaceae</taxon>
        <taxon>Colletotrichum</taxon>
        <taxon>Colletotrichum gloeosporioides species complex</taxon>
    </lineage>
</organism>
<protein>
    <submittedName>
        <fullName evidence="1">Kievitone hydratase</fullName>
    </submittedName>
</protein>
<accession>A0A8H3WCE4</accession>
<evidence type="ECO:0000313" key="2">
    <source>
        <dbReference type="Proteomes" id="UP000434172"/>
    </source>
</evidence>
<keyword evidence="2" id="KW-1185">Reference proteome</keyword>
<reference evidence="1 2" key="1">
    <citation type="submission" date="2019-12" db="EMBL/GenBank/DDBJ databases">
        <title>A genome sequence resource for the geographically widespread anthracnose pathogen Colletotrichum asianum.</title>
        <authorList>
            <person name="Meng Y."/>
        </authorList>
    </citation>
    <scope>NUCLEOTIDE SEQUENCE [LARGE SCALE GENOMIC DNA]</scope>
    <source>
        <strain evidence="1 2">ICMP 18580</strain>
    </source>
</reference>
<dbReference type="Pfam" id="PF17186">
    <property type="entry name" value="Lipocalin_9"/>
    <property type="match status" value="1"/>
</dbReference>
<sequence>MKITAIVPFLSLANGYIFQPEDQADFRNPNIPALLNYTESQYDITTGSSYWASSFITGDDGRQYMTLSHLLTTIPSVCRSSILDLQTHDYWVDLTYCNNTDGSGFDNGLPLNADYGTYAFGSTSDDSVSTMYTYAHPEKSFSIDLEWNLTSRVMLNGGGGIIPFGSVPINATEWGITNGRTAGTITLNNKTISVDTSNSFTWYDRQLSHGAPKNWTWFELHFPGSDIKASIWAWDLVDDESTRFATIRVGNGYHVLAYELSPDYSYTWTSPNSHLVYPLSWTLTFENGDHLIVNSVRPDQEMYGEKALIDSAYEGFVEATGSFYGYTEAFGVVELVTAF</sequence>
<dbReference type="AlphaFoldDB" id="A0A8H3WCE4"/>
<dbReference type="PANTHER" id="PTHR40617:SF1">
    <property type="entry name" value="ATTH DOMAIN-CONTAINING PROTEIN-RELATED"/>
    <property type="match status" value="1"/>
</dbReference>
<dbReference type="PANTHER" id="PTHR40617">
    <property type="entry name" value="TERPENE CYCLASE ASQC"/>
    <property type="match status" value="1"/>
</dbReference>
<dbReference type="SUPFAM" id="SSF159245">
    <property type="entry name" value="AttH-like"/>
    <property type="match status" value="1"/>
</dbReference>
<comment type="caution">
    <text evidence="1">The sequence shown here is derived from an EMBL/GenBank/DDBJ whole genome shotgun (WGS) entry which is preliminary data.</text>
</comment>
<name>A0A8H3WCE4_9PEZI</name>
<dbReference type="EMBL" id="WOWK01000064">
    <property type="protein sequence ID" value="KAF0322082.1"/>
    <property type="molecule type" value="Genomic_DNA"/>
</dbReference>
<dbReference type="Gene3D" id="2.40.370.10">
    <property type="entry name" value="AttH-like domain"/>
    <property type="match status" value="2"/>
</dbReference>